<keyword evidence="1" id="KW-0032">Aminotransferase</keyword>
<name>A0A0F3NH85_ANAPH</name>
<proteinExistence type="predicted"/>
<organism evidence="1 2">
    <name type="scientific">Anaplasma phagocytophilum str. ApNP</name>
    <dbReference type="NCBI Taxonomy" id="1359153"/>
    <lineage>
        <taxon>Bacteria</taxon>
        <taxon>Pseudomonadati</taxon>
        <taxon>Pseudomonadota</taxon>
        <taxon>Alphaproteobacteria</taxon>
        <taxon>Rickettsiales</taxon>
        <taxon>Anaplasmataceae</taxon>
        <taxon>Anaplasma</taxon>
        <taxon>phagocytophilum group</taxon>
    </lineage>
</organism>
<dbReference type="PATRIC" id="fig|1359153.3.peg.217"/>
<gene>
    <name evidence="1" type="primary">aspC</name>
    <name evidence="1" type="ORF">APHNP_0208</name>
</gene>
<protein>
    <submittedName>
        <fullName evidence="1">Aspartate aminotransferase domain protein</fullName>
        <ecNumber evidence="1">2.6.1.1</ecNumber>
    </submittedName>
</protein>
<sequence>MYISGNVEAIKELQSQSITFYRAVWCNSCVDGDQSFLDAKIKALLRGDKVINAVLSSGVLQVNL</sequence>
<accession>A0A0F3NH85</accession>
<dbReference type="EMBL" id="LANW01000001">
    <property type="protein sequence ID" value="KJV67405.1"/>
    <property type="molecule type" value="Genomic_DNA"/>
</dbReference>
<dbReference type="GO" id="GO:0004069">
    <property type="term" value="F:L-aspartate:2-oxoglutarate aminotransferase activity"/>
    <property type="evidence" value="ECO:0007669"/>
    <property type="project" value="UniProtKB-EC"/>
</dbReference>
<dbReference type="EC" id="2.6.1.1" evidence="1"/>
<evidence type="ECO:0000313" key="1">
    <source>
        <dbReference type="EMBL" id="KJV67405.1"/>
    </source>
</evidence>
<comment type="caution">
    <text evidence="1">The sequence shown here is derived from an EMBL/GenBank/DDBJ whole genome shotgun (WGS) entry which is preliminary data.</text>
</comment>
<evidence type="ECO:0000313" key="2">
    <source>
        <dbReference type="Proteomes" id="UP000033385"/>
    </source>
</evidence>
<reference evidence="1 2" key="1">
    <citation type="submission" date="2015-01" db="EMBL/GenBank/DDBJ databases">
        <title>Genome Sequencing of Rickettsiales.</title>
        <authorList>
            <person name="Daugherty S.C."/>
            <person name="Su Q."/>
            <person name="Abolude K."/>
            <person name="Beier-Sexton M."/>
            <person name="Carlyon J.A."/>
            <person name="Carter R."/>
            <person name="Day N.P."/>
            <person name="Dumler S.J."/>
            <person name="Dyachenko V."/>
            <person name="Godinez A."/>
            <person name="Kurtti T.J."/>
            <person name="Lichay M."/>
            <person name="Mullins K.E."/>
            <person name="Ott S."/>
            <person name="Pappas-Brown V."/>
            <person name="Paris D.H."/>
            <person name="Patel P."/>
            <person name="Richards A.L."/>
            <person name="Sadzewicz L."/>
            <person name="Sears K."/>
            <person name="Seidman D."/>
            <person name="Sengamalay N."/>
            <person name="Stenos J."/>
            <person name="Tallon L.J."/>
            <person name="Vincent G."/>
            <person name="Fraser C.M."/>
            <person name="Munderloh U."/>
            <person name="Dunning-Hotopp J.C."/>
        </authorList>
    </citation>
    <scope>NUCLEOTIDE SEQUENCE [LARGE SCALE GENOMIC DNA]</scope>
    <source>
        <strain evidence="1 2">ApNP</strain>
    </source>
</reference>
<dbReference type="Proteomes" id="UP000033385">
    <property type="component" value="Unassembled WGS sequence"/>
</dbReference>
<dbReference type="AlphaFoldDB" id="A0A0F3NH85"/>
<keyword evidence="1" id="KW-0808">Transferase</keyword>